<keyword evidence="2" id="KW-1133">Transmembrane helix</keyword>
<feature type="transmembrane region" description="Helical" evidence="2">
    <location>
        <begin position="168"/>
        <end position="187"/>
    </location>
</feature>
<dbReference type="Proteomes" id="UP001472677">
    <property type="component" value="Unassembled WGS sequence"/>
</dbReference>
<name>A0ABR2E1F7_9ROSI</name>
<feature type="compositionally biased region" description="Basic and acidic residues" evidence="1">
    <location>
        <begin position="114"/>
        <end position="133"/>
    </location>
</feature>
<evidence type="ECO:0000256" key="1">
    <source>
        <dbReference type="SAM" id="MobiDB-lite"/>
    </source>
</evidence>
<evidence type="ECO:0000256" key="2">
    <source>
        <dbReference type="SAM" id="Phobius"/>
    </source>
</evidence>
<dbReference type="EMBL" id="JBBPBM010000020">
    <property type="protein sequence ID" value="KAK8550993.1"/>
    <property type="molecule type" value="Genomic_DNA"/>
</dbReference>
<accession>A0ABR2E1F7</accession>
<feature type="region of interest" description="Disordered" evidence="1">
    <location>
        <begin position="108"/>
        <end position="140"/>
    </location>
</feature>
<evidence type="ECO:0000313" key="4">
    <source>
        <dbReference type="Proteomes" id="UP001472677"/>
    </source>
</evidence>
<keyword evidence="2" id="KW-0812">Transmembrane</keyword>
<evidence type="ECO:0000313" key="3">
    <source>
        <dbReference type="EMBL" id="KAK8550993.1"/>
    </source>
</evidence>
<keyword evidence="4" id="KW-1185">Reference proteome</keyword>
<sequence length="281" mass="31094">MAKGPVHVSDGDATFDNTSRIKPKRSHNCDRNISPVEAADDMRRRGIDDNFSEDASVGMICISQLLLLPTIRPLSSFDPSLCQSSNPTLEGTPGNHLAVPIAGSVANATPTSKLRPESTSRTKPEFKPSKKEAPNSFPSNDRHLIMTGMLDGLTVKYISLSWEVTGSFLLLFFVLPFYLMLLSMYDWNGFPNPVFHRYELGPLIMAIFSIVGPKQCENPPNPSQHQEVEDKNLLRIALKAQLALGPFLDSLFPHFSITTSRFGRSKLLALNNQNHIDSDPS</sequence>
<gene>
    <name evidence="3" type="ORF">V6N12_039668</name>
</gene>
<reference evidence="3 4" key="1">
    <citation type="journal article" date="2024" name="G3 (Bethesda)">
        <title>Genome assembly of Hibiscus sabdariffa L. provides insights into metabolisms of medicinal natural products.</title>
        <authorList>
            <person name="Kim T."/>
        </authorList>
    </citation>
    <scope>NUCLEOTIDE SEQUENCE [LARGE SCALE GENOMIC DNA]</scope>
    <source>
        <strain evidence="3">TK-2024</strain>
        <tissue evidence="3">Old leaves</tissue>
    </source>
</reference>
<organism evidence="3 4">
    <name type="scientific">Hibiscus sabdariffa</name>
    <name type="common">roselle</name>
    <dbReference type="NCBI Taxonomy" id="183260"/>
    <lineage>
        <taxon>Eukaryota</taxon>
        <taxon>Viridiplantae</taxon>
        <taxon>Streptophyta</taxon>
        <taxon>Embryophyta</taxon>
        <taxon>Tracheophyta</taxon>
        <taxon>Spermatophyta</taxon>
        <taxon>Magnoliopsida</taxon>
        <taxon>eudicotyledons</taxon>
        <taxon>Gunneridae</taxon>
        <taxon>Pentapetalae</taxon>
        <taxon>rosids</taxon>
        <taxon>malvids</taxon>
        <taxon>Malvales</taxon>
        <taxon>Malvaceae</taxon>
        <taxon>Malvoideae</taxon>
        <taxon>Hibiscus</taxon>
    </lineage>
</organism>
<protein>
    <submittedName>
        <fullName evidence="3">Uncharacterized protein</fullName>
    </submittedName>
</protein>
<feature type="region of interest" description="Disordered" evidence="1">
    <location>
        <begin position="1"/>
        <end position="32"/>
    </location>
</feature>
<proteinExistence type="predicted"/>
<keyword evidence="2" id="KW-0472">Membrane</keyword>
<comment type="caution">
    <text evidence="3">The sequence shown here is derived from an EMBL/GenBank/DDBJ whole genome shotgun (WGS) entry which is preliminary data.</text>
</comment>